<evidence type="ECO:0000313" key="7">
    <source>
        <dbReference type="Proteomes" id="UP000244855"/>
    </source>
</evidence>
<dbReference type="Gene3D" id="6.10.140.2220">
    <property type="match status" value="1"/>
</dbReference>
<dbReference type="SUPFAM" id="SSF144232">
    <property type="entry name" value="HIT/MYND zinc finger-like"/>
    <property type="match status" value="1"/>
</dbReference>
<dbReference type="InterPro" id="IPR027796">
    <property type="entry name" value="OTT_1508_deam-like"/>
</dbReference>
<feature type="domain" description="MYND-type" evidence="5">
    <location>
        <begin position="640"/>
        <end position="675"/>
    </location>
</feature>
<dbReference type="PROSITE" id="PS50865">
    <property type="entry name" value="ZF_MYND_2"/>
    <property type="match status" value="1"/>
</dbReference>
<evidence type="ECO:0000256" key="1">
    <source>
        <dbReference type="ARBA" id="ARBA00022723"/>
    </source>
</evidence>
<dbReference type="STRING" id="97972.A0A2V1DU07"/>
<dbReference type="InterPro" id="IPR002893">
    <property type="entry name" value="Znf_MYND"/>
</dbReference>
<dbReference type="OrthoDB" id="5362287at2759"/>
<keyword evidence="1" id="KW-0479">Metal-binding</keyword>
<dbReference type="GO" id="GO:0008270">
    <property type="term" value="F:zinc ion binding"/>
    <property type="evidence" value="ECO:0007669"/>
    <property type="project" value="UniProtKB-KW"/>
</dbReference>
<evidence type="ECO:0000256" key="2">
    <source>
        <dbReference type="ARBA" id="ARBA00022771"/>
    </source>
</evidence>
<dbReference type="AlphaFoldDB" id="A0A2V1DU07"/>
<dbReference type="Pfam" id="PF14441">
    <property type="entry name" value="OTT_1508_deam"/>
    <property type="match status" value="1"/>
</dbReference>
<organism evidence="6 7">
    <name type="scientific">Periconia macrospinosa</name>
    <dbReference type="NCBI Taxonomy" id="97972"/>
    <lineage>
        <taxon>Eukaryota</taxon>
        <taxon>Fungi</taxon>
        <taxon>Dikarya</taxon>
        <taxon>Ascomycota</taxon>
        <taxon>Pezizomycotina</taxon>
        <taxon>Dothideomycetes</taxon>
        <taxon>Pleosporomycetidae</taxon>
        <taxon>Pleosporales</taxon>
        <taxon>Massarineae</taxon>
        <taxon>Periconiaceae</taxon>
        <taxon>Periconia</taxon>
    </lineage>
</organism>
<evidence type="ECO:0000256" key="4">
    <source>
        <dbReference type="PROSITE-ProRule" id="PRU00134"/>
    </source>
</evidence>
<accession>A0A2V1DU07</accession>
<evidence type="ECO:0000313" key="6">
    <source>
        <dbReference type="EMBL" id="PVI00725.1"/>
    </source>
</evidence>
<sequence length="1100" mass="125612">MDELSLLQKEISDLTNILSFITKTAIDLEGQVNRLHISEPPRSGSRELDLEKEGPDVDEAEFEVPVASGGAEIDAMKRKTLDRLAEVLARFKTIKSTRIKKERNSDAKHVASVIMVEDTEAKSVTFLCSKNEGLDTVDMRFLKKLEELLQNILNGKRTLFLLWTKTVFSTISNNGWAGSCSGGGQTESVDQVYDTIFDHLQSRVKYYSTMICGAIRKAKGISELPKMLTSPNLQQEFLRVTSREWQDNHGLHFNFRLGGIGEESISDKAVDCLSDLEEETLVQEVYSEFRYIFGNGVNQVPQIPTKNLLKKVYRIVRHPRQRPALKGLLRQAFHDNKRLFKQAWTSLLYLTRIFFAAVTFVDFATKLNFTCIRFQQVPAVEAFRPQNSDSRCPTEVLESLGHSSLPQNWRDFFQIPEKVADFITLSRSTRTVHGEIQLIIYTEDLMHAHENLTGKVFPYIGCSRKCCFFCELFRIGHGTFQARGTHLTLFPLWALPHTFPLQSLQVLRQFSILLRDNLRGILNMPYPPPRRDLLQQSSAALSTAQTVQREAPIFSTMSQTMTRMMLGPGGVSASEHQIEFLPSLEEPGYAILMGGPERRGVASVPIEEAEIFKTNHERRTSALEKMDEMPPTECLSRKLCRYCRKIATYKCSACWTYYCSKTCQKRHWMHHVFTCRVPGRPNDADFLKRAIRIATRDINAKNQEGLNKAMLYLLADDHICSSFGFNNCKTALEVLDLTCLYGTMFSKIGHAVSVLQKHLESGSLRKFVEQFCQFERHLAQITNSDECPCVTWFLDCLSPESFIIPNRDKATYDIWVTAMADTIESLGLTYRLENGYKLNESQVDVFSLYLAIQPNIRLIPDIYSSSWLKFGFCYCKSFSQRAELARQYLLLASSNATFDDIVSAYEKSSLADLMRTHGVDISKLEIQGVRLHRPPPCEYSVYRLMIGVEHALSGRFCSCFRVYAGRDCHAYSETHIDRESGTNFGFHLASSWERWQLLNFYKHLFHLPGFDPRCMAEATEDLDPGKLEIYLDTLVPDMRRKIFDRNRTNIMFPRLKNRLRGSAAGGQNIPHFHLPCDCKEHDVIGPSGISRLRLHANIIS</sequence>
<keyword evidence="2 4" id="KW-0863">Zinc-finger</keyword>
<keyword evidence="3" id="KW-0862">Zinc</keyword>
<keyword evidence="7" id="KW-1185">Reference proteome</keyword>
<gene>
    <name evidence="6" type="ORF">DM02DRAFT_707787</name>
</gene>
<evidence type="ECO:0000259" key="5">
    <source>
        <dbReference type="PROSITE" id="PS50865"/>
    </source>
</evidence>
<evidence type="ECO:0000256" key="3">
    <source>
        <dbReference type="ARBA" id="ARBA00022833"/>
    </source>
</evidence>
<protein>
    <recommendedName>
        <fullName evidence="5">MYND-type domain-containing protein</fullName>
    </recommendedName>
</protein>
<proteinExistence type="predicted"/>
<name>A0A2V1DU07_9PLEO</name>
<dbReference type="EMBL" id="KZ805369">
    <property type="protein sequence ID" value="PVI00725.1"/>
    <property type="molecule type" value="Genomic_DNA"/>
</dbReference>
<dbReference type="Proteomes" id="UP000244855">
    <property type="component" value="Unassembled WGS sequence"/>
</dbReference>
<reference evidence="6 7" key="1">
    <citation type="journal article" date="2018" name="Sci. Rep.">
        <title>Comparative genomics provides insights into the lifestyle and reveals functional heterogeneity of dark septate endophytic fungi.</title>
        <authorList>
            <person name="Knapp D.G."/>
            <person name="Nemeth J.B."/>
            <person name="Barry K."/>
            <person name="Hainaut M."/>
            <person name="Henrissat B."/>
            <person name="Johnson J."/>
            <person name="Kuo A."/>
            <person name="Lim J.H.P."/>
            <person name="Lipzen A."/>
            <person name="Nolan M."/>
            <person name="Ohm R.A."/>
            <person name="Tamas L."/>
            <person name="Grigoriev I.V."/>
            <person name="Spatafora J.W."/>
            <person name="Nagy L.G."/>
            <person name="Kovacs G.M."/>
        </authorList>
    </citation>
    <scope>NUCLEOTIDE SEQUENCE [LARGE SCALE GENOMIC DNA]</scope>
    <source>
        <strain evidence="6 7">DSE2036</strain>
    </source>
</reference>